<keyword evidence="1" id="KW-1185">Reference proteome</keyword>
<dbReference type="AlphaFoldDB" id="A0AA85JCQ8"/>
<name>A0AA85JCQ8_TRIRE</name>
<evidence type="ECO:0000313" key="2">
    <source>
        <dbReference type="WBParaSite" id="TREG1_17350.1"/>
    </source>
</evidence>
<organism evidence="1 2">
    <name type="scientific">Trichobilharzia regenti</name>
    <name type="common">Nasal bird schistosome</name>
    <dbReference type="NCBI Taxonomy" id="157069"/>
    <lineage>
        <taxon>Eukaryota</taxon>
        <taxon>Metazoa</taxon>
        <taxon>Spiralia</taxon>
        <taxon>Lophotrochozoa</taxon>
        <taxon>Platyhelminthes</taxon>
        <taxon>Trematoda</taxon>
        <taxon>Digenea</taxon>
        <taxon>Strigeidida</taxon>
        <taxon>Schistosomatoidea</taxon>
        <taxon>Schistosomatidae</taxon>
        <taxon>Trichobilharzia</taxon>
    </lineage>
</organism>
<reference evidence="2" key="2">
    <citation type="submission" date="2023-11" db="UniProtKB">
        <authorList>
            <consortium name="WormBaseParasite"/>
        </authorList>
    </citation>
    <scope>IDENTIFICATION</scope>
</reference>
<reference evidence="1" key="1">
    <citation type="submission" date="2022-06" db="EMBL/GenBank/DDBJ databases">
        <authorList>
            <person name="Berger JAMES D."/>
            <person name="Berger JAMES D."/>
        </authorList>
    </citation>
    <scope>NUCLEOTIDE SEQUENCE [LARGE SCALE GENOMIC DNA]</scope>
</reference>
<dbReference type="Proteomes" id="UP000050795">
    <property type="component" value="Unassembled WGS sequence"/>
</dbReference>
<evidence type="ECO:0000313" key="1">
    <source>
        <dbReference type="Proteomes" id="UP000050795"/>
    </source>
</evidence>
<dbReference type="WBParaSite" id="TREG1_17350.1">
    <property type="protein sequence ID" value="TREG1_17350.1"/>
    <property type="gene ID" value="TREG1_17350"/>
</dbReference>
<protein>
    <submittedName>
        <fullName evidence="2">Uncharacterized protein</fullName>
    </submittedName>
</protein>
<accession>A0AA85JCQ8</accession>
<proteinExistence type="predicted"/>
<sequence>MTTMNTQDYISLSQDSLRGIYSVKDVDLYNNEYLDPFSESLNSPSFSKPSPLVCLEEACTRILQNIHPLPYNRILNGITYKHTENNSHNTSSSKSRHGSSARLSNYNWIQCKRKICSSYNRNEYQLDLAKLSSVHGALATSQKRKIITSKNIRKKLFHRRKQILSNKTLNTQNFRSKSQSRKMPKSLTIYHKKVSKGSSDHSEILSTFVSDQTQTIQPSVVGENSTLKNEQTNKLINRHQNCTCNICYEMQMLNILL</sequence>